<keyword evidence="2" id="KW-0413">Isomerase</keyword>
<evidence type="ECO:0000256" key="1">
    <source>
        <dbReference type="SAM" id="MobiDB-lite"/>
    </source>
</evidence>
<evidence type="ECO:0000313" key="2">
    <source>
        <dbReference type="EMBL" id="GFO29632.1"/>
    </source>
</evidence>
<dbReference type="EMBL" id="BLXT01006181">
    <property type="protein sequence ID" value="GFO29632.1"/>
    <property type="molecule type" value="Genomic_DNA"/>
</dbReference>
<sequence>MGVHRDFSRRKGKVGRSAYSTAFVPTDIIIEECVVFTDPYEEADEQLKQEREEELERQKREAEEEKKKKTKRKDGGGSLTIFKQGVGKYINAAATKRAAESGPEETVETKKKKDVSYKFGDFSAW</sequence>
<proteinExistence type="predicted"/>
<keyword evidence="3" id="KW-1185">Reference proteome</keyword>
<feature type="compositionally biased region" description="Basic and acidic residues" evidence="1">
    <location>
        <begin position="45"/>
        <end position="67"/>
    </location>
</feature>
<evidence type="ECO:0000313" key="3">
    <source>
        <dbReference type="Proteomes" id="UP000735302"/>
    </source>
</evidence>
<accession>A0AAV4CE85</accession>
<comment type="caution">
    <text evidence="2">The sequence shown here is derived from an EMBL/GenBank/DDBJ whole genome shotgun (WGS) entry which is preliminary data.</text>
</comment>
<feature type="region of interest" description="Disordered" evidence="1">
    <location>
        <begin position="45"/>
        <end position="79"/>
    </location>
</feature>
<dbReference type="GO" id="GO:0016853">
    <property type="term" value="F:isomerase activity"/>
    <property type="evidence" value="ECO:0007669"/>
    <property type="project" value="UniProtKB-KW"/>
</dbReference>
<name>A0AAV4CE85_9GAST</name>
<dbReference type="Proteomes" id="UP000735302">
    <property type="component" value="Unassembled WGS sequence"/>
</dbReference>
<protein>
    <submittedName>
        <fullName evidence="2">Peptidyl-prolyl cis-trans isomerase-like 2</fullName>
    </submittedName>
</protein>
<reference evidence="2 3" key="1">
    <citation type="journal article" date="2021" name="Elife">
        <title>Chloroplast acquisition without the gene transfer in kleptoplastic sea slugs, Plakobranchus ocellatus.</title>
        <authorList>
            <person name="Maeda T."/>
            <person name="Takahashi S."/>
            <person name="Yoshida T."/>
            <person name="Shimamura S."/>
            <person name="Takaki Y."/>
            <person name="Nagai Y."/>
            <person name="Toyoda A."/>
            <person name="Suzuki Y."/>
            <person name="Arimoto A."/>
            <person name="Ishii H."/>
            <person name="Satoh N."/>
            <person name="Nishiyama T."/>
            <person name="Hasebe M."/>
            <person name="Maruyama T."/>
            <person name="Minagawa J."/>
            <person name="Obokata J."/>
            <person name="Shigenobu S."/>
        </authorList>
    </citation>
    <scope>NUCLEOTIDE SEQUENCE [LARGE SCALE GENOMIC DNA]</scope>
</reference>
<organism evidence="2 3">
    <name type="scientific">Plakobranchus ocellatus</name>
    <dbReference type="NCBI Taxonomy" id="259542"/>
    <lineage>
        <taxon>Eukaryota</taxon>
        <taxon>Metazoa</taxon>
        <taxon>Spiralia</taxon>
        <taxon>Lophotrochozoa</taxon>
        <taxon>Mollusca</taxon>
        <taxon>Gastropoda</taxon>
        <taxon>Heterobranchia</taxon>
        <taxon>Euthyneura</taxon>
        <taxon>Panpulmonata</taxon>
        <taxon>Sacoglossa</taxon>
        <taxon>Placobranchoidea</taxon>
        <taxon>Plakobranchidae</taxon>
        <taxon>Plakobranchus</taxon>
    </lineage>
</organism>
<dbReference type="AlphaFoldDB" id="A0AAV4CE85"/>
<gene>
    <name evidence="2" type="ORF">PoB_005613700</name>
</gene>